<dbReference type="Proteomes" id="UP000286732">
    <property type="component" value="Unassembled WGS sequence"/>
</dbReference>
<protein>
    <submittedName>
        <fullName evidence="2">Phosphotransferase family protein</fullName>
    </submittedName>
</protein>
<sequence length="350" mass="39503">MKPSATDLDLNRVEQAFRKRIPGFRGPIDASKTPQGQSNPTYIISSPSGNFVLRRKPDGVLLPSAHAVEREYRVMTALSDTELPVPRTNFLCEDPDEIGTVFFVMEHVPGRVFLDPRLTELTCQEREVVYDEMNLRLAQLHCLDPETLGLRDYGKAGNYFARQFSRWSRQYDASATEQIAKMEELQYWLKNNLPGEEGPPRLVHGDWRIDNLIYEPLAPRLAAIVDWELSTLGNPLADLGTQLMQWAMPVGDDTRGLGSIDRKSLGIPDDAAYVERYAQRAGMSEVPDLTFAVAFSFFRMGAIMQGIKKRVLDGNASNPERGLKIGNLIPLFAQNALEFINREKEPFTKK</sequence>
<dbReference type="PANTHER" id="PTHR47829:SF1">
    <property type="entry name" value="HAD FAMILY PHOSPHATASE"/>
    <property type="match status" value="1"/>
</dbReference>
<dbReference type="SUPFAM" id="SSF56112">
    <property type="entry name" value="Protein kinase-like (PK-like)"/>
    <property type="match status" value="1"/>
</dbReference>
<comment type="caution">
    <text evidence="2">The sequence shown here is derived from an EMBL/GenBank/DDBJ whole genome shotgun (WGS) entry which is preliminary data.</text>
</comment>
<dbReference type="Gene3D" id="3.30.200.20">
    <property type="entry name" value="Phosphorylase Kinase, domain 1"/>
    <property type="match status" value="1"/>
</dbReference>
<dbReference type="InterPro" id="IPR002575">
    <property type="entry name" value="Aminoglycoside_PTrfase"/>
</dbReference>
<evidence type="ECO:0000313" key="2">
    <source>
        <dbReference type="EMBL" id="RTZ77985.1"/>
    </source>
</evidence>
<organism evidence="2 3">
    <name type="scientific">SAR324 cluster bacterium</name>
    <dbReference type="NCBI Taxonomy" id="2024889"/>
    <lineage>
        <taxon>Bacteria</taxon>
        <taxon>Deltaproteobacteria</taxon>
        <taxon>SAR324 cluster</taxon>
    </lineage>
</organism>
<keyword evidence="2" id="KW-0808">Transferase</keyword>
<dbReference type="CDD" id="cd05154">
    <property type="entry name" value="ACAD10_11_N-like"/>
    <property type="match status" value="1"/>
</dbReference>
<dbReference type="EMBL" id="QNZM01000314">
    <property type="protein sequence ID" value="RTZ77985.1"/>
    <property type="molecule type" value="Genomic_DNA"/>
</dbReference>
<dbReference type="Gene3D" id="3.90.1200.10">
    <property type="match status" value="1"/>
</dbReference>
<dbReference type="InterPro" id="IPR041726">
    <property type="entry name" value="ACAD10_11_N"/>
</dbReference>
<dbReference type="GO" id="GO:0016740">
    <property type="term" value="F:transferase activity"/>
    <property type="evidence" value="ECO:0007669"/>
    <property type="project" value="UniProtKB-KW"/>
</dbReference>
<dbReference type="InterPro" id="IPR052898">
    <property type="entry name" value="ACAD10-like"/>
</dbReference>
<dbReference type="InterPro" id="IPR011009">
    <property type="entry name" value="Kinase-like_dom_sf"/>
</dbReference>
<name>A0A432G310_9DELT</name>
<dbReference type="Pfam" id="PF01636">
    <property type="entry name" value="APH"/>
    <property type="match status" value="1"/>
</dbReference>
<reference evidence="2 3" key="1">
    <citation type="submission" date="2018-06" db="EMBL/GenBank/DDBJ databases">
        <title>Combined omics and stable isotope probing to characterize newly discovered Mariana Back-Arc vent microbial communities.</title>
        <authorList>
            <person name="Trembath-Reichert E."/>
            <person name="Huber J.A."/>
        </authorList>
    </citation>
    <scope>NUCLEOTIDE SEQUENCE [LARGE SCALE GENOMIC DNA]</scope>
    <source>
        <strain evidence="2">MAG 63_2</strain>
    </source>
</reference>
<dbReference type="PANTHER" id="PTHR47829">
    <property type="entry name" value="HYDROLASE, PUTATIVE (AFU_ORTHOLOGUE AFUA_1G12880)-RELATED"/>
    <property type="match status" value="1"/>
</dbReference>
<gene>
    <name evidence="2" type="ORF">DSY98_08055</name>
</gene>
<evidence type="ECO:0000313" key="3">
    <source>
        <dbReference type="Proteomes" id="UP000286732"/>
    </source>
</evidence>
<accession>A0A432G310</accession>
<evidence type="ECO:0000259" key="1">
    <source>
        <dbReference type="Pfam" id="PF01636"/>
    </source>
</evidence>
<proteinExistence type="predicted"/>
<dbReference type="AlphaFoldDB" id="A0A432G310"/>
<feature type="domain" description="Aminoglycoside phosphotransferase" evidence="1">
    <location>
        <begin position="34"/>
        <end position="253"/>
    </location>
</feature>